<reference evidence="7 8" key="1">
    <citation type="journal article" date="2019" name="Plant Biotechnol. J.">
        <title>The red bayberry genome and genetic basis of sex determination.</title>
        <authorList>
            <person name="Jia H.M."/>
            <person name="Jia H.J."/>
            <person name="Cai Q.L."/>
            <person name="Wang Y."/>
            <person name="Zhao H.B."/>
            <person name="Yang W.F."/>
            <person name="Wang G.Y."/>
            <person name="Li Y.H."/>
            <person name="Zhan D.L."/>
            <person name="Shen Y.T."/>
            <person name="Niu Q.F."/>
            <person name="Chang L."/>
            <person name="Qiu J."/>
            <person name="Zhao L."/>
            <person name="Xie H.B."/>
            <person name="Fu W.Y."/>
            <person name="Jin J."/>
            <person name="Li X.W."/>
            <person name="Jiao Y."/>
            <person name="Zhou C.C."/>
            <person name="Tu T."/>
            <person name="Chai C.Y."/>
            <person name="Gao J.L."/>
            <person name="Fan L.J."/>
            <person name="van de Weg E."/>
            <person name="Wang J.Y."/>
            <person name="Gao Z.S."/>
        </authorList>
    </citation>
    <scope>NUCLEOTIDE SEQUENCE [LARGE SCALE GENOMIC DNA]</scope>
    <source>
        <tissue evidence="7">Leaves</tissue>
    </source>
</reference>
<dbReference type="InterPro" id="IPR019378">
    <property type="entry name" value="GDP-Fuc_O-FucTrfase"/>
</dbReference>
<evidence type="ECO:0000313" key="7">
    <source>
        <dbReference type="EMBL" id="KAB1201613.1"/>
    </source>
</evidence>
<dbReference type="OrthoDB" id="1899018at2759"/>
<dbReference type="PIRSF" id="PIRSF009360">
    <property type="entry name" value="UCP009360"/>
    <property type="match status" value="1"/>
</dbReference>
<accession>A0A6A1UN48</accession>
<dbReference type="AlphaFoldDB" id="A0A6A1UN48"/>
<gene>
    <name evidence="7" type="ORF">CJ030_MR0G002587</name>
</gene>
<evidence type="ECO:0000256" key="1">
    <source>
        <dbReference type="ARBA" id="ARBA00007737"/>
    </source>
</evidence>
<comment type="caution">
    <text evidence="7">The sequence shown here is derived from an EMBL/GenBank/DDBJ whole genome shotgun (WGS) entry which is preliminary data.</text>
</comment>
<name>A0A6A1UN48_9ROSI</name>
<evidence type="ECO:0000256" key="6">
    <source>
        <dbReference type="ARBA" id="ARBA00030350"/>
    </source>
</evidence>
<dbReference type="GO" id="GO:0016757">
    <property type="term" value="F:glycosyltransferase activity"/>
    <property type="evidence" value="ECO:0007669"/>
    <property type="project" value="UniProtKB-KW"/>
</dbReference>
<dbReference type="PANTHER" id="PTHR31288">
    <property type="entry name" value="O-FUCOSYLTRANSFERASE FAMILY PROTEIN"/>
    <property type="match status" value="1"/>
</dbReference>
<keyword evidence="2" id="KW-0328">Glycosyltransferase</keyword>
<dbReference type="PANTHER" id="PTHR31288:SF5">
    <property type="entry name" value="PROTEIN MANNAN SYNTHESIS-RELATED 1"/>
    <property type="match status" value="1"/>
</dbReference>
<sequence length="428" mass="47319">MGVDLRQVVAGALTLTMFVMLGNMIKRDHFDSVENDQVVFVKEKLPGGASNFENERATLSEQVAGNFLRKSGGLWNEDGQQLKPCWDKPVLGDVEPTGGFVTMSLTNGPEYHVSQITNAVVVARYLGATLVLPDIRGSKPGDEMSFGDIYDVEKFLKSLDGVVRVAKVQPAEVSTRNLAVVKVPNLVTEDYIVEHVVPTYKQKGNIRLATYFPSVNMRKSAEKVSGESVACLAMFGTLHLQPEIQEVVDSMVDRLRTLSRKLDGQFIAVDLRVEMLEKKGCREKGDTGAKSCFNAEEVAIFLRKTGFDKDTPVYVTESRWQSSLDALKDLFPKTYTKESIMPAEKKKFLDSEGSEYEKVIDFFVCSQSDVFVPALSGLFYSNVAGQRIAASRTQILVPANLAHSSASASRFISPYVSKKNHVAYSCFC</sequence>
<dbReference type="InterPro" id="IPR024709">
    <property type="entry name" value="FucosylTrfase_pln"/>
</dbReference>
<evidence type="ECO:0000256" key="2">
    <source>
        <dbReference type="ARBA" id="ARBA00022676"/>
    </source>
</evidence>
<keyword evidence="3" id="KW-0808">Transferase</keyword>
<dbReference type="CDD" id="cd11299">
    <property type="entry name" value="O-FucT_plant"/>
    <property type="match status" value="1"/>
</dbReference>
<keyword evidence="8" id="KW-1185">Reference proteome</keyword>
<evidence type="ECO:0000313" key="8">
    <source>
        <dbReference type="Proteomes" id="UP000516437"/>
    </source>
</evidence>
<dbReference type="Proteomes" id="UP000516437">
    <property type="component" value="Unassembled WGS sequence"/>
</dbReference>
<evidence type="ECO:0000256" key="3">
    <source>
        <dbReference type="ARBA" id="ARBA00022679"/>
    </source>
</evidence>
<keyword evidence="5" id="KW-0119">Carbohydrate metabolism</keyword>
<dbReference type="Gene3D" id="3.40.50.11350">
    <property type="match status" value="1"/>
</dbReference>
<dbReference type="Pfam" id="PF10250">
    <property type="entry name" value="O-FucT"/>
    <property type="match status" value="1"/>
</dbReference>
<dbReference type="GO" id="GO:0006004">
    <property type="term" value="P:fucose metabolic process"/>
    <property type="evidence" value="ECO:0007669"/>
    <property type="project" value="UniProtKB-KW"/>
</dbReference>
<organism evidence="7 8">
    <name type="scientific">Morella rubra</name>
    <name type="common">Chinese bayberry</name>
    <dbReference type="NCBI Taxonomy" id="262757"/>
    <lineage>
        <taxon>Eukaryota</taxon>
        <taxon>Viridiplantae</taxon>
        <taxon>Streptophyta</taxon>
        <taxon>Embryophyta</taxon>
        <taxon>Tracheophyta</taxon>
        <taxon>Spermatophyta</taxon>
        <taxon>Magnoliopsida</taxon>
        <taxon>eudicotyledons</taxon>
        <taxon>Gunneridae</taxon>
        <taxon>Pentapetalae</taxon>
        <taxon>rosids</taxon>
        <taxon>fabids</taxon>
        <taxon>Fagales</taxon>
        <taxon>Myricaceae</taxon>
        <taxon>Morella</taxon>
    </lineage>
</organism>
<keyword evidence="4" id="KW-0294">Fucose metabolism</keyword>
<proteinExistence type="inferred from homology"/>
<dbReference type="EMBL" id="RXIC02000048">
    <property type="protein sequence ID" value="KAB1201613.1"/>
    <property type="molecule type" value="Genomic_DNA"/>
</dbReference>
<evidence type="ECO:0000256" key="4">
    <source>
        <dbReference type="ARBA" id="ARBA00023253"/>
    </source>
</evidence>
<comment type="similarity">
    <text evidence="1">Belongs to the glycosyltransferase GT106 family.</text>
</comment>
<protein>
    <recommendedName>
        <fullName evidence="6">O-fucosyltransferase family protein</fullName>
    </recommendedName>
</protein>
<evidence type="ECO:0000256" key="5">
    <source>
        <dbReference type="ARBA" id="ARBA00023277"/>
    </source>
</evidence>